<keyword evidence="4 6" id="KW-1005">Bacterial flagellum biogenesis</keyword>
<accession>A0A833LZM2</accession>
<keyword evidence="5" id="KW-0143">Chaperone</keyword>
<evidence type="ECO:0000256" key="2">
    <source>
        <dbReference type="ARBA" id="ARBA00008787"/>
    </source>
</evidence>
<dbReference type="CDD" id="cd16098">
    <property type="entry name" value="FliS"/>
    <property type="match status" value="1"/>
</dbReference>
<keyword evidence="7" id="KW-0966">Cell projection</keyword>
<gene>
    <name evidence="7" type="primary">fliS</name>
    <name evidence="7" type="ORF">F9K24_04765</name>
</gene>
<keyword evidence="3 6" id="KW-0963">Cytoplasm</keyword>
<evidence type="ECO:0000256" key="1">
    <source>
        <dbReference type="ARBA" id="ARBA00004514"/>
    </source>
</evidence>
<dbReference type="NCBIfam" id="TIGR00208">
    <property type="entry name" value="fliS"/>
    <property type="match status" value="1"/>
</dbReference>
<reference evidence="7 8" key="1">
    <citation type="submission" date="2019-10" db="EMBL/GenBank/DDBJ databases">
        <title>Extracellular Electron Transfer in a Candidatus Methanoperedens spp. Enrichment Culture.</title>
        <authorList>
            <person name="Berger S."/>
            <person name="Rangel Shaw D."/>
            <person name="Berben T."/>
            <person name="In 'T Zandt M."/>
            <person name="Frank J."/>
            <person name="Reimann J."/>
            <person name="Jetten M.S.M."/>
            <person name="Welte C.U."/>
        </authorList>
    </citation>
    <scope>NUCLEOTIDE SEQUENCE [LARGE SCALE GENOMIC DNA]</scope>
    <source>
        <strain evidence="7">SB12</strain>
    </source>
</reference>
<keyword evidence="7" id="KW-0969">Cilium</keyword>
<dbReference type="PANTHER" id="PTHR34773">
    <property type="entry name" value="FLAGELLAR SECRETION CHAPERONE FLIS"/>
    <property type="match status" value="1"/>
</dbReference>
<sequence>MALAGKKHLDAYKDTEIQTADQGKLILMLYDGAIRFLNIAIENMTPRRYDVVNTNIIKAQDIVTELMLSLNMDQGGEIAQNLFNIYAYMKKRLLEGNIAKDAEILKEVVSHLNGLRSAWDELSRKQPVQQPVRPTGTYGGFSIQG</sequence>
<dbReference type="AlphaFoldDB" id="A0A833LZM2"/>
<dbReference type="EMBL" id="WBUI01000003">
    <property type="protein sequence ID" value="KAB2934342.1"/>
    <property type="molecule type" value="Genomic_DNA"/>
</dbReference>
<dbReference type="Gene3D" id="1.20.120.340">
    <property type="entry name" value="Flagellar protein FliS"/>
    <property type="match status" value="1"/>
</dbReference>
<evidence type="ECO:0000313" key="8">
    <source>
        <dbReference type="Proteomes" id="UP000460298"/>
    </source>
</evidence>
<protein>
    <recommendedName>
        <fullName evidence="6">Flagellar secretion chaperone FliS</fullName>
    </recommendedName>
</protein>
<dbReference type="PANTHER" id="PTHR34773:SF1">
    <property type="entry name" value="FLAGELLAR SECRETION CHAPERONE FLIS"/>
    <property type="match status" value="1"/>
</dbReference>
<comment type="caution">
    <text evidence="7">The sequence shown here is derived from an EMBL/GenBank/DDBJ whole genome shotgun (WGS) entry which is preliminary data.</text>
</comment>
<dbReference type="InterPro" id="IPR003713">
    <property type="entry name" value="FliS"/>
</dbReference>
<dbReference type="OrthoDB" id="1524959at2"/>
<name>A0A833LZM2_9LEPT</name>
<evidence type="ECO:0000313" key="7">
    <source>
        <dbReference type="EMBL" id="KAB2934342.1"/>
    </source>
</evidence>
<dbReference type="GO" id="GO:0044780">
    <property type="term" value="P:bacterial-type flagellum assembly"/>
    <property type="evidence" value="ECO:0007669"/>
    <property type="project" value="InterPro"/>
</dbReference>
<dbReference type="GO" id="GO:0071973">
    <property type="term" value="P:bacterial-type flagellum-dependent cell motility"/>
    <property type="evidence" value="ECO:0007669"/>
    <property type="project" value="TreeGrafter"/>
</dbReference>
<dbReference type="RefSeq" id="WP_002772707.1">
    <property type="nucleotide sequence ID" value="NZ_JQDG01000019.1"/>
</dbReference>
<proteinExistence type="inferred from homology"/>
<comment type="similarity">
    <text evidence="2 6">Belongs to the FliS family.</text>
</comment>
<evidence type="ECO:0000256" key="6">
    <source>
        <dbReference type="PIRNR" id="PIRNR039090"/>
    </source>
</evidence>
<dbReference type="InterPro" id="IPR036584">
    <property type="entry name" value="FliS_sf"/>
</dbReference>
<organism evidence="7 8">
    <name type="scientific">Leptonema illini</name>
    <dbReference type="NCBI Taxonomy" id="183"/>
    <lineage>
        <taxon>Bacteria</taxon>
        <taxon>Pseudomonadati</taxon>
        <taxon>Spirochaetota</taxon>
        <taxon>Spirochaetia</taxon>
        <taxon>Leptospirales</taxon>
        <taxon>Leptospiraceae</taxon>
        <taxon>Leptonema</taxon>
    </lineage>
</organism>
<evidence type="ECO:0000256" key="3">
    <source>
        <dbReference type="ARBA" id="ARBA00022490"/>
    </source>
</evidence>
<dbReference type="SUPFAM" id="SSF101116">
    <property type="entry name" value="Flagellar export chaperone FliS"/>
    <property type="match status" value="1"/>
</dbReference>
<dbReference type="PIRSF" id="PIRSF039090">
    <property type="entry name" value="Flis"/>
    <property type="match status" value="1"/>
</dbReference>
<dbReference type="GO" id="GO:0005829">
    <property type="term" value="C:cytosol"/>
    <property type="evidence" value="ECO:0007669"/>
    <property type="project" value="UniProtKB-SubCell"/>
</dbReference>
<keyword evidence="7" id="KW-0282">Flagellum</keyword>
<comment type="subcellular location">
    <subcellularLocation>
        <location evidence="1 6">Cytoplasm</location>
        <location evidence="1 6">Cytosol</location>
    </subcellularLocation>
</comment>
<dbReference type="Proteomes" id="UP000460298">
    <property type="component" value="Unassembled WGS sequence"/>
</dbReference>
<evidence type="ECO:0000256" key="5">
    <source>
        <dbReference type="ARBA" id="ARBA00023186"/>
    </source>
</evidence>
<evidence type="ECO:0000256" key="4">
    <source>
        <dbReference type="ARBA" id="ARBA00022795"/>
    </source>
</evidence>
<dbReference type="Pfam" id="PF02561">
    <property type="entry name" value="FliS"/>
    <property type="match status" value="1"/>
</dbReference>